<proteinExistence type="predicted"/>
<keyword evidence="1" id="KW-1133">Transmembrane helix</keyword>
<evidence type="ECO:0000313" key="3">
    <source>
        <dbReference type="Proteomes" id="UP000192455"/>
    </source>
</evidence>
<keyword evidence="1" id="KW-0472">Membrane</keyword>
<reference evidence="2 3" key="1">
    <citation type="submission" date="2017-01" db="EMBL/GenBank/DDBJ databases">
        <authorList>
            <person name="Mah S.A."/>
            <person name="Swanson W.J."/>
            <person name="Moy G.W."/>
            <person name="Vacquier V.D."/>
        </authorList>
    </citation>
    <scope>NUCLEOTIDE SEQUENCE [LARGE SCALE GENOMIC DNA]</scope>
    <source>
        <strain evidence="2 3">DSM 21219</strain>
    </source>
</reference>
<keyword evidence="1" id="KW-0812">Transmembrane</keyword>
<accession>A0A1R3WK25</accession>
<feature type="transmembrane region" description="Helical" evidence="1">
    <location>
        <begin position="72"/>
        <end position="93"/>
    </location>
</feature>
<evidence type="ECO:0008006" key="4">
    <source>
        <dbReference type="Google" id="ProtNLM"/>
    </source>
</evidence>
<evidence type="ECO:0000256" key="1">
    <source>
        <dbReference type="SAM" id="Phobius"/>
    </source>
</evidence>
<dbReference type="Pfam" id="PF11196">
    <property type="entry name" value="DUF2834"/>
    <property type="match status" value="1"/>
</dbReference>
<sequence>MSHLRRAYLALALLGALPPLYRFLRLASGHDLQMLNWAWPRGPFGADFVMLGLVLALWCGAEVAVRRNWEALTAIPVLILFGPGAALPLYLFLRTRPPRDSV</sequence>
<dbReference type="Proteomes" id="UP000192455">
    <property type="component" value="Unassembled WGS sequence"/>
</dbReference>
<name>A0A1R3WK25_9RHOB</name>
<keyword evidence="3" id="KW-1185">Reference proteome</keyword>
<dbReference type="AlphaFoldDB" id="A0A1R3WK25"/>
<protein>
    <recommendedName>
        <fullName evidence="4">DUF2834 domain-containing protein</fullName>
    </recommendedName>
</protein>
<dbReference type="STRING" id="515897.SAMN05421849_0927"/>
<dbReference type="EMBL" id="FTPS01000001">
    <property type="protein sequence ID" value="SIT78255.1"/>
    <property type="molecule type" value="Genomic_DNA"/>
</dbReference>
<feature type="transmembrane region" description="Helical" evidence="1">
    <location>
        <begin position="45"/>
        <end position="65"/>
    </location>
</feature>
<evidence type="ECO:0000313" key="2">
    <source>
        <dbReference type="EMBL" id="SIT78255.1"/>
    </source>
</evidence>
<dbReference type="RefSeq" id="WP_076648027.1">
    <property type="nucleotide sequence ID" value="NZ_FTPS01000001.1"/>
</dbReference>
<dbReference type="InterPro" id="IPR021362">
    <property type="entry name" value="DUF2834"/>
</dbReference>
<organism evidence="2 3">
    <name type="scientific">Pontibaca methylaminivorans</name>
    <dbReference type="NCBI Taxonomy" id="515897"/>
    <lineage>
        <taxon>Bacteria</taxon>
        <taxon>Pseudomonadati</taxon>
        <taxon>Pseudomonadota</taxon>
        <taxon>Alphaproteobacteria</taxon>
        <taxon>Rhodobacterales</taxon>
        <taxon>Roseobacteraceae</taxon>
        <taxon>Pontibaca</taxon>
    </lineage>
</organism>
<gene>
    <name evidence="2" type="ORF">SAMN05421849_0927</name>
</gene>